<dbReference type="CDD" id="cd22980">
    <property type="entry name" value="DD_VEST1"/>
    <property type="match status" value="1"/>
</dbReference>
<feature type="compositionally biased region" description="Low complexity" evidence="1">
    <location>
        <begin position="56"/>
        <end position="76"/>
    </location>
</feature>
<feature type="region of interest" description="Disordered" evidence="1">
    <location>
        <begin position="355"/>
        <end position="477"/>
    </location>
</feature>
<dbReference type="EnsemblMetazoa" id="XM_038196037.1">
    <property type="protein sequence ID" value="XP_038051965.1"/>
    <property type="gene ID" value="LOC119724810"/>
</dbReference>
<dbReference type="SUPFAM" id="SSF47391">
    <property type="entry name" value="Dimerization-anchoring domain of cAMP-dependent PK regulatory subunit"/>
    <property type="match status" value="1"/>
</dbReference>
<dbReference type="Gene3D" id="1.20.890.10">
    <property type="entry name" value="cAMP-dependent protein kinase regulatory subunit, dimerization-anchoring domain"/>
    <property type="match status" value="1"/>
</dbReference>
<feature type="region of interest" description="Disordered" evidence="1">
    <location>
        <begin position="287"/>
        <end position="311"/>
    </location>
</feature>
<evidence type="ECO:0000313" key="2">
    <source>
        <dbReference type="EnsemblMetazoa" id="XP_038051965.1"/>
    </source>
</evidence>
<name>A0A913ZLJ0_PATMI</name>
<dbReference type="RefSeq" id="XP_038051963.1">
    <property type="nucleotide sequence ID" value="XM_038196035.1"/>
</dbReference>
<organism evidence="2 3">
    <name type="scientific">Patiria miniata</name>
    <name type="common">Bat star</name>
    <name type="synonym">Asterina miniata</name>
    <dbReference type="NCBI Taxonomy" id="46514"/>
    <lineage>
        <taxon>Eukaryota</taxon>
        <taxon>Metazoa</taxon>
        <taxon>Echinodermata</taxon>
        <taxon>Eleutherozoa</taxon>
        <taxon>Asterozoa</taxon>
        <taxon>Asteroidea</taxon>
        <taxon>Valvatacea</taxon>
        <taxon>Valvatida</taxon>
        <taxon>Asterinidae</taxon>
        <taxon>Patiria</taxon>
    </lineage>
</organism>
<evidence type="ECO:0000256" key="1">
    <source>
        <dbReference type="SAM" id="MobiDB-lite"/>
    </source>
</evidence>
<dbReference type="InterPro" id="IPR040687">
    <property type="entry name" value="DUF5586"/>
</dbReference>
<dbReference type="GeneID" id="119724810"/>
<feature type="compositionally biased region" description="Polar residues" evidence="1">
    <location>
        <begin position="387"/>
        <end position="400"/>
    </location>
</feature>
<feature type="compositionally biased region" description="Basic and acidic residues" evidence="1">
    <location>
        <begin position="93"/>
        <end position="102"/>
    </location>
</feature>
<dbReference type="Pfam" id="PF17824">
    <property type="entry name" value="DUF5586"/>
    <property type="match status" value="2"/>
</dbReference>
<feature type="compositionally biased region" description="Basic residues" evidence="1">
    <location>
        <begin position="293"/>
        <end position="305"/>
    </location>
</feature>
<dbReference type="RefSeq" id="XP_038051965.1">
    <property type="nucleotide sequence ID" value="XM_038196037.1"/>
</dbReference>
<feature type="compositionally biased region" description="Basic and acidic residues" evidence="1">
    <location>
        <begin position="220"/>
        <end position="231"/>
    </location>
</feature>
<proteinExistence type="predicted"/>
<feature type="compositionally biased region" description="Basic and acidic residues" evidence="1">
    <location>
        <begin position="111"/>
        <end position="130"/>
    </location>
</feature>
<feature type="region of interest" description="Disordered" evidence="1">
    <location>
        <begin position="199"/>
        <end position="240"/>
    </location>
</feature>
<dbReference type="RefSeq" id="XP_038051964.1">
    <property type="nucleotide sequence ID" value="XM_038196036.1"/>
</dbReference>
<reference evidence="2" key="1">
    <citation type="submission" date="2022-11" db="UniProtKB">
        <authorList>
            <consortium name="EnsemblMetazoa"/>
        </authorList>
    </citation>
    <scope>IDENTIFICATION</scope>
</reference>
<accession>A0A913ZLJ0</accession>
<dbReference type="PANTHER" id="PTHR32000">
    <property type="entry name" value="SIMILAR TO HYPOTHETICAL PROTEIN"/>
    <property type="match status" value="1"/>
</dbReference>
<dbReference type="EnsemblMetazoa" id="XM_038196036.1">
    <property type="protein sequence ID" value="XP_038051964.1"/>
    <property type="gene ID" value="LOC119724810"/>
</dbReference>
<dbReference type="PANTHER" id="PTHR32000:SF3">
    <property type="entry name" value="RIKEN CDNA A830018L16 GENE"/>
    <property type="match status" value="1"/>
</dbReference>
<sequence length="477" mass="52094">MSSQQRVQAYLEKHRISALFEDLMARLIKHLPNEPIPYLLKVLQRFDEKTPKPPDLSASMPAMKKSSSLDLGGKSKTTSGWTAASDPALTGMGEDRGYERPWVHHMKKLKGRPDETEPQVRRSKKMDSTGKKRTPTSEADLEQIFKKEQHKGKTVSFQSGAKQWAASGDEDSPLAPRRNGTIAAEEKEAELLQEEMSAAKLQKKYSKTEPTRKTAPSSNELKELRQKPGEKAKKHKKELAEMAAAQRKVETLGYLDSGEEPTDPDQAGYEEATDLLEDMDDLAFEGVTNAKSSGKRVSKSMRRRAPPPEPEVKVAICSKCARLVGSDDVSTAGGNAYGKYGAFDSLSDVTAGEYGGTFSAPVTSDDDFESASQVVGPRHPVWVESKNGASPTRPGSTGLRSSMVHDSSRELFSGSSQEAGDSAGTHRVDSSLVGQAWGAKTYRSQTEASPRQVVHSDSLLDKGRSWQQPSSDEDSGF</sequence>
<dbReference type="Proteomes" id="UP000887568">
    <property type="component" value="Unplaced"/>
</dbReference>
<protein>
    <submittedName>
        <fullName evidence="2">Uncharacterized protein</fullName>
    </submittedName>
</protein>
<feature type="region of interest" description="Disordered" evidence="1">
    <location>
        <begin position="51"/>
        <end position="185"/>
    </location>
</feature>
<dbReference type="OrthoDB" id="9945857at2759"/>
<evidence type="ECO:0000313" key="3">
    <source>
        <dbReference type="Proteomes" id="UP000887568"/>
    </source>
</evidence>
<dbReference type="EnsemblMetazoa" id="XM_038196035.1">
    <property type="protein sequence ID" value="XP_038051963.1"/>
    <property type="gene ID" value="LOC119724810"/>
</dbReference>
<keyword evidence="3" id="KW-1185">Reference proteome</keyword>
<dbReference type="AlphaFoldDB" id="A0A913ZLJ0"/>
<dbReference type="OMA" id="NTRREYT"/>